<accession>A0A5N6K229</accession>
<reference evidence="1 2" key="1">
    <citation type="submission" date="2019-06" db="EMBL/GenBank/DDBJ databases">
        <title>Genome Sequence of the Brown Rot Fungal Pathogen Monilinia laxa.</title>
        <authorList>
            <person name="De Miccolis Angelini R.M."/>
            <person name="Landi L."/>
            <person name="Abate D."/>
            <person name="Pollastro S."/>
            <person name="Romanazzi G."/>
            <person name="Faretra F."/>
        </authorList>
    </citation>
    <scope>NUCLEOTIDE SEQUENCE [LARGE SCALE GENOMIC DNA]</scope>
    <source>
        <strain evidence="1 2">Mlax316</strain>
    </source>
</reference>
<evidence type="ECO:0000313" key="2">
    <source>
        <dbReference type="Proteomes" id="UP000326757"/>
    </source>
</evidence>
<protein>
    <submittedName>
        <fullName evidence="1">Uncharacterized protein</fullName>
    </submittedName>
</protein>
<evidence type="ECO:0000313" key="1">
    <source>
        <dbReference type="EMBL" id="KAB8296185.1"/>
    </source>
</evidence>
<proteinExistence type="predicted"/>
<gene>
    <name evidence="1" type="ORF">EYC80_008969</name>
</gene>
<dbReference type="EMBL" id="VIGI01000009">
    <property type="protein sequence ID" value="KAB8296185.1"/>
    <property type="molecule type" value="Genomic_DNA"/>
</dbReference>
<dbReference type="Proteomes" id="UP000326757">
    <property type="component" value="Unassembled WGS sequence"/>
</dbReference>
<name>A0A5N6K229_MONLA</name>
<organism evidence="1 2">
    <name type="scientific">Monilinia laxa</name>
    <name type="common">Brown rot fungus</name>
    <name type="synonym">Sclerotinia laxa</name>
    <dbReference type="NCBI Taxonomy" id="61186"/>
    <lineage>
        <taxon>Eukaryota</taxon>
        <taxon>Fungi</taxon>
        <taxon>Dikarya</taxon>
        <taxon>Ascomycota</taxon>
        <taxon>Pezizomycotina</taxon>
        <taxon>Leotiomycetes</taxon>
        <taxon>Helotiales</taxon>
        <taxon>Sclerotiniaceae</taxon>
        <taxon>Monilinia</taxon>
    </lineage>
</organism>
<sequence length="71" mass="8695">MENRNVRSERISIFYFRWVYYLPKNNSNFFLNVLYTSSLLQNEMAFESGLLFKYRQISKLQNPLCVLVKRY</sequence>
<comment type="caution">
    <text evidence="1">The sequence shown here is derived from an EMBL/GenBank/DDBJ whole genome shotgun (WGS) entry which is preliminary data.</text>
</comment>
<keyword evidence="2" id="KW-1185">Reference proteome</keyword>
<dbReference type="AlphaFoldDB" id="A0A5N6K229"/>